<evidence type="ECO:0000259" key="6">
    <source>
        <dbReference type="PROSITE" id="PS50887"/>
    </source>
</evidence>
<dbReference type="EC" id="2.7.7.65" evidence="2"/>
<dbReference type="Pfam" id="PF00990">
    <property type="entry name" value="GGDEF"/>
    <property type="match status" value="1"/>
</dbReference>
<protein>
    <recommendedName>
        <fullName evidence="2">diguanylate cyclase</fullName>
        <ecNumber evidence="2">2.7.7.65</ecNumber>
    </recommendedName>
</protein>
<dbReference type="InterPro" id="IPR029787">
    <property type="entry name" value="Nucleotide_cyclase"/>
</dbReference>
<dbReference type="InterPro" id="IPR000160">
    <property type="entry name" value="GGDEF_dom"/>
</dbReference>
<evidence type="ECO:0000256" key="4">
    <source>
        <dbReference type="PROSITE-ProRule" id="PRU00169"/>
    </source>
</evidence>
<dbReference type="Pfam" id="PF00072">
    <property type="entry name" value="Response_reg"/>
    <property type="match status" value="1"/>
</dbReference>
<evidence type="ECO:0000256" key="2">
    <source>
        <dbReference type="ARBA" id="ARBA00012528"/>
    </source>
</evidence>
<dbReference type="InterPro" id="IPR043128">
    <property type="entry name" value="Rev_trsase/Diguanyl_cyclase"/>
</dbReference>
<dbReference type="AlphaFoldDB" id="A0A4Z0WHK0"/>
<dbReference type="PANTHER" id="PTHR45138">
    <property type="entry name" value="REGULATORY COMPONENTS OF SENSORY TRANSDUCTION SYSTEM"/>
    <property type="match status" value="1"/>
</dbReference>
<reference evidence="7 8" key="1">
    <citation type="submission" date="2019-04" db="EMBL/GenBank/DDBJ databases">
        <title>Natronospirillum operosus gen. nov., sp. nov., a haloalkaliphilic satellite isolated from decaying biomass of laboratory culture of cyanobacterium Geitlerinema sp. and proposal of Natronospirillaceae fam. nov. and Saccharospirillaceae fam. nov.</title>
        <authorList>
            <person name="Kevbrin V."/>
            <person name="Boltyanskaya Y."/>
            <person name="Koziaeva V."/>
            <person name="Grouzdev D.S."/>
            <person name="Park M."/>
            <person name="Cho J."/>
        </authorList>
    </citation>
    <scope>NUCLEOTIDE SEQUENCE [LARGE SCALE GENOMIC DNA]</scope>
    <source>
        <strain evidence="7 8">G-116</strain>
    </source>
</reference>
<dbReference type="SMART" id="SM00267">
    <property type="entry name" value="GGDEF"/>
    <property type="match status" value="1"/>
</dbReference>
<dbReference type="InterPro" id="IPR001789">
    <property type="entry name" value="Sig_transdc_resp-reg_receiver"/>
</dbReference>
<dbReference type="GO" id="GO:1902201">
    <property type="term" value="P:negative regulation of bacterial-type flagellum-dependent cell motility"/>
    <property type="evidence" value="ECO:0007669"/>
    <property type="project" value="TreeGrafter"/>
</dbReference>
<accession>A0A4Z0WHK0</accession>
<dbReference type="Proteomes" id="UP000297475">
    <property type="component" value="Unassembled WGS sequence"/>
</dbReference>
<dbReference type="InterPro" id="IPR011006">
    <property type="entry name" value="CheY-like_superfamily"/>
</dbReference>
<evidence type="ECO:0000313" key="7">
    <source>
        <dbReference type="EMBL" id="TGG95397.1"/>
    </source>
</evidence>
<dbReference type="SMART" id="SM00448">
    <property type="entry name" value="REC"/>
    <property type="match status" value="1"/>
</dbReference>
<comment type="catalytic activity">
    <reaction evidence="3">
        <text>2 GTP = 3',3'-c-di-GMP + 2 diphosphate</text>
        <dbReference type="Rhea" id="RHEA:24898"/>
        <dbReference type="ChEBI" id="CHEBI:33019"/>
        <dbReference type="ChEBI" id="CHEBI:37565"/>
        <dbReference type="ChEBI" id="CHEBI:58805"/>
        <dbReference type="EC" id="2.7.7.65"/>
    </reaction>
</comment>
<dbReference type="GO" id="GO:0005886">
    <property type="term" value="C:plasma membrane"/>
    <property type="evidence" value="ECO:0007669"/>
    <property type="project" value="TreeGrafter"/>
</dbReference>
<sequence length="572" mass="64543">MVLRPGKNSSVGWPVNGCRRCAGCGPPEPGRLMSTDNKKIRELQQHFSRRVISDARLVVDQWYQLHRQRWQKAWFQTLQDRVERLLKSARRYERKDMEARVEPLLALLHQCDEARPPGSEMLAELADHIGHLGKLAIRQQDHTLPGLAAFAQPEVYVAIEQVDLAADMQHQLESFGISTALTPDQESLQEARAWRRPLGILIDVNFRRPGGGFDLIEAIQSEVAEPISVIFFHQGPPDMETRLRAMRAGGKGFVDVDSSLLRVVEQLERESRVSMPELYRVLVVDDSRTQAQHAAQTLNSAGMITRILADPLALLSAVDEFEPDIILMDMYMPRCNGVELATVMRQQPRYDRLPIIFLSAEEDMAKQMDALAEGGDDFLTKPVHPSLLIATVQHRCKRNRAMRFWMERDALTGLFDHTHLLQRLDQEANRAARQQTPLSFAMLDLDKFKAVNDTWGHAAGDRVLKNLSLLLRQRLRKTDVIGRYGGEEFAVIMPETEAGDAFVVLSDLLEAFGRVRHPVSDASGRRFIHCSFSGGLAQLDTDETPAELAVRADQALYQAKADGRSRLCILNP</sequence>
<organism evidence="7 8">
    <name type="scientific">Natronospirillum operosum</name>
    <dbReference type="NCBI Taxonomy" id="2759953"/>
    <lineage>
        <taxon>Bacteria</taxon>
        <taxon>Pseudomonadati</taxon>
        <taxon>Pseudomonadota</taxon>
        <taxon>Gammaproteobacteria</taxon>
        <taxon>Oceanospirillales</taxon>
        <taxon>Natronospirillaceae</taxon>
        <taxon>Natronospirillum</taxon>
    </lineage>
</organism>
<feature type="domain" description="GGDEF" evidence="6">
    <location>
        <begin position="436"/>
        <end position="572"/>
    </location>
</feature>
<evidence type="ECO:0000313" key="8">
    <source>
        <dbReference type="Proteomes" id="UP000297475"/>
    </source>
</evidence>
<feature type="domain" description="Response regulatory" evidence="5">
    <location>
        <begin position="280"/>
        <end position="396"/>
    </location>
</feature>
<comment type="cofactor">
    <cofactor evidence="1">
        <name>Mg(2+)</name>
        <dbReference type="ChEBI" id="CHEBI:18420"/>
    </cofactor>
</comment>
<gene>
    <name evidence="7" type="ORF">E4656_02950</name>
</gene>
<dbReference type="GO" id="GO:0000160">
    <property type="term" value="P:phosphorelay signal transduction system"/>
    <property type="evidence" value="ECO:0007669"/>
    <property type="project" value="InterPro"/>
</dbReference>
<dbReference type="PANTHER" id="PTHR45138:SF9">
    <property type="entry name" value="DIGUANYLATE CYCLASE DGCM-RELATED"/>
    <property type="match status" value="1"/>
</dbReference>
<dbReference type="GO" id="GO:0052621">
    <property type="term" value="F:diguanylate cyclase activity"/>
    <property type="evidence" value="ECO:0007669"/>
    <property type="project" value="UniProtKB-EC"/>
</dbReference>
<dbReference type="NCBIfam" id="TIGR00254">
    <property type="entry name" value="GGDEF"/>
    <property type="match status" value="1"/>
</dbReference>
<name>A0A4Z0WHK0_9GAMM</name>
<evidence type="ECO:0000256" key="3">
    <source>
        <dbReference type="ARBA" id="ARBA00034247"/>
    </source>
</evidence>
<dbReference type="PROSITE" id="PS50110">
    <property type="entry name" value="RESPONSE_REGULATORY"/>
    <property type="match status" value="1"/>
</dbReference>
<dbReference type="GO" id="GO:0043709">
    <property type="term" value="P:cell adhesion involved in single-species biofilm formation"/>
    <property type="evidence" value="ECO:0007669"/>
    <property type="project" value="TreeGrafter"/>
</dbReference>
<dbReference type="CDD" id="cd01949">
    <property type="entry name" value="GGDEF"/>
    <property type="match status" value="1"/>
</dbReference>
<dbReference type="InterPro" id="IPR050469">
    <property type="entry name" value="Diguanylate_Cyclase"/>
</dbReference>
<dbReference type="FunFam" id="3.30.70.270:FF:000001">
    <property type="entry name" value="Diguanylate cyclase domain protein"/>
    <property type="match status" value="1"/>
</dbReference>
<dbReference type="Gene3D" id="3.40.50.2300">
    <property type="match status" value="1"/>
</dbReference>
<dbReference type="OrthoDB" id="9804955at2"/>
<evidence type="ECO:0000259" key="5">
    <source>
        <dbReference type="PROSITE" id="PS50110"/>
    </source>
</evidence>
<dbReference type="Gene3D" id="3.30.70.270">
    <property type="match status" value="1"/>
</dbReference>
<dbReference type="EMBL" id="SRMF01000001">
    <property type="protein sequence ID" value="TGG95397.1"/>
    <property type="molecule type" value="Genomic_DNA"/>
</dbReference>
<dbReference type="SUPFAM" id="SSF55073">
    <property type="entry name" value="Nucleotide cyclase"/>
    <property type="match status" value="1"/>
</dbReference>
<keyword evidence="8" id="KW-1185">Reference proteome</keyword>
<dbReference type="CDD" id="cd00156">
    <property type="entry name" value="REC"/>
    <property type="match status" value="1"/>
</dbReference>
<proteinExistence type="predicted"/>
<evidence type="ECO:0000256" key="1">
    <source>
        <dbReference type="ARBA" id="ARBA00001946"/>
    </source>
</evidence>
<feature type="modified residue" description="4-aspartylphosphate" evidence="4">
    <location>
        <position position="329"/>
    </location>
</feature>
<dbReference type="SUPFAM" id="SSF52172">
    <property type="entry name" value="CheY-like"/>
    <property type="match status" value="1"/>
</dbReference>
<dbReference type="PROSITE" id="PS50887">
    <property type="entry name" value="GGDEF"/>
    <property type="match status" value="1"/>
</dbReference>
<keyword evidence="4" id="KW-0597">Phosphoprotein</keyword>
<comment type="caution">
    <text evidence="7">The sequence shown here is derived from an EMBL/GenBank/DDBJ whole genome shotgun (WGS) entry which is preliminary data.</text>
</comment>